<evidence type="ECO:0000256" key="2">
    <source>
        <dbReference type="ARBA" id="ARBA00022475"/>
    </source>
</evidence>
<keyword evidence="2" id="KW-1003">Cell membrane</keyword>
<reference evidence="8 9" key="1">
    <citation type="submission" date="2020-10" db="EMBL/GenBank/DDBJ databases">
        <authorList>
            <person name="Castelo-Branco R."/>
            <person name="Eusebio N."/>
            <person name="Adriana R."/>
            <person name="Vieira A."/>
            <person name="Brugerolle De Fraissinette N."/>
            <person name="Rezende De Castro R."/>
            <person name="Schneider M.P."/>
            <person name="Vasconcelos V."/>
            <person name="Leao P.N."/>
        </authorList>
    </citation>
    <scope>NUCLEOTIDE SEQUENCE [LARGE SCALE GENOMIC DNA]</scope>
    <source>
        <strain evidence="8 9">LEGE 06226</strain>
    </source>
</reference>
<keyword evidence="4 6" id="KW-1133">Transmembrane helix</keyword>
<feature type="transmembrane region" description="Helical" evidence="6">
    <location>
        <begin position="99"/>
        <end position="121"/>
    </location>
</feature>
<evidence type="ECO:0000256" key="3">
    <source>
        <dbReference type="ARBA" id="ARBA00022692"/>
    </source>
</evidence>
<keyword evidence="3 6" id="KW-0812">Transmembrane</keyword>
<protein>
    <submittedName>
        <fullName evidence="8">Cytochrome b/b6 domain-containing protein</fullName>
    </submittedName>
</protein>
<name>A0ABR9UA62_9CYAN</name>
<evidence type="ECO:0000256" key="6">
    <source>
        <dbReference type="SAM" id="Phobius"/>
    </source>
</evidence>
<feature type="transmembrane region" description="Helical" evidence="6">
    <location>
        <begin position="54"/>
        <end position="78"/>
    </location>
</feature>
<gene>
    <name evidence="8" type="ORF">IQ236_08930</name>
</gene>
<dbReference type="Pfam" id="PF01292">
    <property type="entry name" value="Ni_hydr_CYTB"/>
    <property type="match status" value="1"/>
</dbReference>
<feature type="domain" description="Cytochrome b561 bacterial/Ni-hydrogenase" evidence="7">
    <location>
        <begin position="8"/>
        <end position="175"/>
    </location>
</feature>
<dbReference type="Gene3D" id="1.20.950.20">
    <property type="entry name" value="Transmembrane di-heme cytochromes, Chain C"/>
    <property type="match status" value="1"/>
</dbReference>
<dbReference type="InterPro" id="IPR016174">
    <property type="entry name" value="Di-haem_cyt_TM"/>
</dbReference>
<keyword evidence="5 6" id="KW-0472">Membrane</keyword>
<evidence type="ECO:0000256" key="5">
    <source>
        <dbReference type="ARBA" id="ARBA00023136"/>
    </source>
</evidence>
<dbReference type="RefSeq" id="WP_193868939.1">
    <property type="nucleotide sequence ID" value="NZ_JADEWU010000015.1"/>
</dbReference>
<feature type="transmembrane region" description="Helical" evidence="6">
    <location>
        <begin position="141"/>
        <end position="163"/>
    </location>
</feature>
<organism evidence="8 9">
    <name type="scientific">Planktothrix mougeotii LEGE 06226</name>
    <dbReference type="NCBI Taxonomy" id="1828728"/>
    <lineage>
        <taxon>Bacteria</taxon>
        <taxon>Bacillati</taxon>
        <taxon>Cyanobacteriota</taxon>
        <taxon>Cyanophyceae</taxon>
        <taxon>Oscillatoriophycideae</taxon>
        <taxon>Oscillatoriales</taxon>
        <taxon>Microcoleaceae</taxon>
        <taxon>Planktothrix</taxon>
    </lineage>
</organism>
<accession>A0ABR9UA62</accession>
<evidence type="ECO:0000313" key="9">
    <source>
        <dbReference type="Proteomes" id="UP000640725"/>
    </source>
</evidence>
<comment type="caution">
    <text evidence="8">The sequence shown here is derived from an EMBL/GenBank/DDBJ whole genome shotgun (WGS) entry which is preliminary data.</text>
</comment>
<evidence type="ECO:0000259" key="7">
    <source>
        <dbReference type="Pfam" id="PF01292"/>
    </source>
</evidence>
<feature type="transmembrane region" description="Helical" evidence="6">
    <location>
        <begin position="12"/>
        <end position="34"/>
    </location>
</feature>
<evidence type="ECO:0000256" key="1">
    <source>
        <dbReference type="ARBA" id="ARBA00004651"/>
    </source>
</evidence>
<dbReference type="SUPFAM" id="SSF81342">
    <property type="entry name" value="Transmembrane di-heme cytochromes"/>
    <property type="match status" value="1"/>
</dbReference>
<dbReference type="EMBL" id="JADEWU010000015">
    <property type="protein sequence ID" value="MBE9143348.1"/>
    <property type="molecule type" value="Genomic_DNA"/>
</dbReference>
<sequence>MAQSQPYQPLFLRLSHALNAFLILGALVTGFLVYDSYDRRFGGLGLTQENRNLIDIHGTFGFFLLFVYIIFAVYSLIAERKRLIQGNTLQTLTQINKPVWWYTLLRLSNTLALIAAAFSVISGKFQQENWLPNGEFNHLWYFVHLIAWVIILFSILLHVLMVVKVGGFPLIVSMFKTNYKPQDHPKLWLNNIRDWCQRFLNK</sequence>
<evidence type="ECO:0000256" key="4">
    <source>
        <dbReference type="ARBA" id="ARBA00022989"/>
    </source>
</evidence>
<dbReference type="InterPro" id="IPR011577">
    <property type="entry name" value="Cyt_b561_bac/Ni-Hgenase"/>
</dbReference>
<keyword evidence="9" id="KW-1185">Reference proteome</keyword>
<proteinExistence type="predicted"/>
<evidence type="ECO:0000313" key="8">
    <source>
        <dbReference type="EMBL" id="MBE9143348.1"/>
    </source>
</evidence>
<comment type="subcellular location">
    <subcellularLocation>
        <location evidence="1">Cell membrane</location>
        <topology evidence="1">Multi-pass membrane protein</topology>
    </subcellularLocation>
</comment>
<dbReference type="Proteomes" id="UP000640725">
    <property type="component" value="Unassembled WGS sequence"/>
</dbReference>